<protein>
    <submittedName>
        <fullName evidence="2">Cyclin-A3-4</fullName>
    </submittedName>
</protein>
<evidence type="ECO:0000313" key="3">
    <source>
        <dbReference type="Proteomes" id="UP001412067"/>
    </source>
</evidence>
<feature type="region of interest" description="Disordered" evidence="1">
    <location>
        <begin position="1"/>
        <end position="23"/>
    </location>
</feature>
<evidence type="ECO:0000256" key="1">
    <source>
        <dbReference type="SAM" id="MobiDB-lite"/>
    </source>
</evidence>
<organism evidence="2 3">
    <name type="scientific">Platanthera guangdongensis</name>
    <dbReference type="NCBI Taxonomy" id="2320717"/>
    <lineage>
        <taxon>Eukaryota</taxon>
        <taxon>Viridiplantae</taxon>
        <taxon>Streptophyta</taxon>
        <taxon>Embryophyta</taxon>
        <taxon>Tracheophyta</taxon>
        <taxon>Spermatophyta</taxon>
        <taxon>Magnoliopsida</taxon>
        <taxon>Liliopsida</taxon>
        <taxon>Asparagales</taxon>
        <taxon>Orchidaceae</taxon>
        <taxon>Orchidoideae</taxon>
        <taxon>Orchideae</taxon>
        <taxon>Orchidinae</taxon>
        <taxon>Platanthera</taxon>
    </lineage>
</organism>
<dbReference type="EMBL" id="JBBWWR010000009">
    <property type="protein sequence ID" value="KAK8961300.1"/>
    <property type="molecule type" value="Genomic_DNA"/>
</dbReference>
<evidence type="ECO:0000313" key="2">
    <source>
        <dbReference type="EMBL" id="KAK8961300.1"/>
    </source>
</evidence>
<name>A0ABR2MAV4_9ASPA</name>
<comment type="caution">
    <text evidence="2">The sequence shown here is derived from an EMBL/GenBank/DDBJ whole genome shotgun (WGS) entry which is preliminary data.</text>
</comment>
<gene>
    <name evidence="2" type="primary">CYCA3-4</name>
    <name evidence="2" type="ORF">KSP40_PGU000915</name>
</gene>
<keyword evidence="3" id="KW-1185">Reference proteome</keyword>
<accession>A0ABR2MAV4</accession>
<proteinExistence type="predicted"/>
<sequence length="100" mass="11095">MGSRHRSALTMVGKEGVPPASTSKKRAVFAIIGSTHQLHRRPLAELPTLSNIVQKQGKRLGKQPYEESEPPKVEDLCYITDNTYTQKEALPPPSARMDEP</sequence>
<dbReference type="Proteomes" id="UP001412067">
    <property type="component" value="Unassembled WGS sequence"/>
</dbReference>
<reference evidence="2 3" key="1">
    <citation type="journal article" date="2022" name="Nat. Plants">
        <title>Genomes of leafy and leafless Platanthera orchids illuminate the evolution of mycoheterotrophy.</title>
        <authorList>
            <person name="Li M.H."/>
            <person name="Liu K.W."/>
            <person name="Li Z."/>
            <person name="Lu H.C."/>
            <person name="Ye Q.L."/>
            <person name="Zhang D."/>
            <person name="Wang J.Y."/>
            <person name="Li Y.F."/>
            <person name="Zhong Z.M."/>
            <person name="Liu X."/>
            <person name="Yu X."/>
            <person name="Liu D.K."/>
            <person name="Tu X.D."/>
            <person name="Liu B."/>
            <person name="Hao Y."/>
            <person name="Liao X.Y."/>
            <person name="Jiang Y.T."/>
            <person name="Sun W.H."/>
            <person name="Chen J."/>
            <person name="Chen Y.Q."/>
            <person name="Ai Y."/>
            <person name="Zhai J.W."/>
            <person name="Wu S.S."/>
            <person name="Zhou Z."/>
            <person name="Hsiao Y.Y."/>
            <person name="Wu W.L."/>
            <person name="Chen Y.Y."/>
            <person name="Lin Y.F."/>
            <person name="Hsu J.L."/>
            <person name="Li C.Y."/>
            <person name="Wang Z.W."/>
            <person name="Zhao X."/>
            <person name="Zhong W.Y."/>
            <person name="Ma X.K."/>
            <person name="Ma L."/>
            <person name="Huang J."/>
            <person name="Chen G.Z."/>
            <person name="Huang M.Z."/>
            <person name="Huang L."/>
            <person name="Peng D.H."/>
            <person name="Luo Y.B."/>
            <person name="Zou S.Q."/>
            <person name="Chen S.P."/>
            <person name="Lan S."/>
            <person name="Tsai W.C."/>
            <person name="Van de Peer Y."/>
            <person name="Liu Z.J."/>
        </authorList>
    </citation>
    <scope>NUCLEOTIDE SEQUENCE [LARGE SCALE GENOMIC DNA]</scope>
    <source>
        <strain evidence="2">Lor288</strain>
    </source>
</reference>